<feature type="region of interest" description="Disordered" evidence="1">
    <location>
        <begin position="232"/>
        <end position="251"/>
    </location>
</feature>
<sequence>MTILSRARGFAHSDTVGRVHLAPIVETKEGRKAQPTVVRKLPPEPNRADQRPPKLRPLVTQDSPRAGRVGLPTPLWLPSPQGRSGLKAGIIQSLFVDNPKSTPSALHRPTPPLGAREWRVAPIKQTLTSAASTPLQPDVPVPQELPPESCVDKLEGHKCTTSTNLACDGPALPMPPASKAPQRPASKAPSVPQRLPFVVPKFAMMHYTDILQPLRASQVPKPLCKPKTVLKSQALSSRGHRPLSPFMPLPAISKRQQPPGRYTVWAPRPPAPVPSFKKARTWGHLMCVPLPQFGSQQVVELWDPDAISPTAITFRKEPQEPAFPALPEAGDTTLDPPGALTREGTSATMGSFSSDTGSSLPP</sequence>
<dbReference type="EMBL" id="HBGA01041275">
    <property type="protein sequence ID" value="CAD9003953.1"/>
    <property type="molecule type" value="Transcribed_RNA"/>
</dbReference>
<evidence type="ECO:0000313" key="2">
    <source>
        <dbReference type="EMBL" id="CAD9003953.1"/>
    </source>
</evidence>
<feature type="region of interest" description="Disordered" evidence="1">
    <location>
        <begin position="26"/>
        <end position="80"/>
    </location>
</feature>
<accession>A0A7S1I7W2</accession>
<reference evidence="2" key="1">
    <citation type="submission" date="2021-01" db="EMBL/GenBank/DDBJ databases">
        <authorList>
            <person name="Corre E."/>
            <person name="Pelletier E."/>
            <person name="Niang G."/>
            <person name="Scheremetjew M."/>
            <person name="Finn R."/>
            <person name="Kale V."/>
            <person name="Holt S."/>
            <person name="Cochrane G."/>
            <person name="Meng A."/>
            <person name="Brown T."/>
            <person name="Cohen L."/>
        </authorList>
    </citation>
    <scope>NUCLEOTIDE SEQUENCE</scope>
    <source>
        <strain evidence="2">NIES-381</strain>
    </source>
</reference>
<protein>
    <submittedName>
        <fullName evidence="2">Uncharacterized protein</fullName>
    </submittedName>
</protein>
<feature type="region of interest" description="Disordered" evidence="1">
    <location>
        <begin position="317"/>
        <end position="362"/>
    </location>
</feature>
<organism evidence="2">
    <name type="scientific">Eutreptiella gymnastica</name>
    <dbReference type="NCBI Taxonomy" id="73025"/>
    <lineage>
        <taxon>Eukaryota</taxon>
        <taxon>Discoba</taxon>
        <taxon>Euglenozoa</taxon>
        <taxon>Euglenida</taxon>
        <taxon>Spirocuta</taxon>
        <taxon>Euglenophyceae</taxon>
        <taxon>Eutreptiales</taxon>
        <taxon>Eutreptiaceae</taxon>
        <taxon>Eutreptiella</taxon>
    </lineage>
</organism>
<proteinExistence type="predicted"/>
<name>A0A7S1I7W2_9EUGL</name>
<evidence type="ECO:0000256" key="1">
    <source>
        <dbReference type="SAM" id="MobiDB-lite"/>
    </source>
</evidence>
<feature type="compositionally biased region" description="Polar residues" evidence="1">
    <location>
        <begin position="343"/>
        <end position="362"/>
    </location>
</feature>
<feature type="region of interest" description="Disordered" evidence="1">
    <location>
        <begin position="163"/>
        <end position="191"/>
    </location>
</feature>
<gene>
    <name evidence="2" type="ORF">EGYM00392_LOCUS15038</name>
</gene>
<dbReference type="AlphaFoldDB" id="A0A7S1I7W2"/>